<name>A0A9N9RLD4_9DIPT</name>
<keyword evidence="5" id="KW-0460">Magnesium</keyword>
<organism evidence="10 11">
    <name type="scientific">Chironomus riparius</name>
    <dbReference type="NCBI Taxonomy" id="315576"/>
    <lineage>
        <taxon>Eukaryota</taxon>
        <taxon>Metazoa</taxon>
        <taxon>Ecdysozoa</taxon>
        <taxon>Arthropoda</taxon>
        <taxon>Hexapoda</taxon>
        <taxon>Insecta</taxon>
        <taxon>Pterygota</taxon>
        <taxon>Neoptera</taxon>
        <taxon>Endopterygota</taxon>
        <taxon>Diptera</taxon>
        <taxon>Nematocera</taxon>
        <taxon>Chironomoidea</taxon>
        <taxon>Chironomidae</taxon>
        <taxon>Chironominae</taxon>
        <taxon>Chironomus</taxon>
    </lineage>
</organism>
<dbReference type="AlphaFoldDB" id="A0A9N9RLD4"/>
<dbReference type="SFLD" id="SFLDG01017">
    <property type="entry name" value="Polyprenyl_Transferase_Like"/>
    <property type="match status" value="1"/>
</dbReference>
<keyword evidence="3 9" id="KW-0808">Transferase</keyword>
<keyword evidence="11" id="KW-1185">Reference proteome</keyword>
<evidence type="ECO:0000256" key="4">
    <source>
        <dbReference type="ARBA" id="ARBA00022723"/>
    </source>
</evidence>
<dbReference type="SUPFAM" id="SSF48576">
    <property type="entry name" value="Terpenoid synthases"/>
    <property type="match status" value="1"/>
</dbReference>
<comment type="pathway">
    <text evidence="7">Pheromone biosynthesis.</text>
</comment>
<dbReference type="PANTHER" id="PTHR11525:SF0">
    <property type="entry name" value="FARNESYL PYROPHOSPHATE SYNTHASE"/>
    <property type="match status" value="1"/>
</dbReference>
<dbReference type="SFLD" id="SFLDS00005">
    <property type="entry name" value="Isoprenoid_Synthase_Type_I"/>
    <property type="match status" value="1"/>
</dbReference>
<dbReference type="GO" id="GO:0042811">
    <property type="term" value="P:pheromone biosynthetic process"/>
    <property type="evidence" value="ECO:0007669"/>
    <property type="project" value="UniProtKB-ARBA"/>
</dbReference>
<evidence type="ECO:0000256" key="8">
    <source>
        <dbReference type="ARBA" id="ARBA00034546"/>
    </source>
</evidence>
<dbReference type="PROSITE" id="PS00723">
    <property type="entry name" value="POLYPRENYL_SYNTHASE_1"/>
    <property type="match status" value="1"/>
</dbReference>
<dbReference type="InterPro" id="IPR033749">
    <property type="entry name" value="Polyprenyl_synt_CS"/>
</dbReference>
<dbReference type="GO" id="GO:0004337">
    <property type="term" value="F:(2E,6E)-farnesyl diphosphate synthase activity"/>
    <property type="evidence" value="ECO:0007669"/>
    <property type="project" value="TreeGrafter"/>
</dbReference>
<protein>
    <recommendedName>
        <fullName evidence="8">Farnesyl pyrophosphate synthase</fullName>
    </recommendedName>
</protein>
<sequence>MFRPTFRLFIQGSRTLGALNRSAFKCFEPSFKNNSLPLRTISSHHNNHHILPEAALQSAASKDDIREFMSVWPDIVRDLTDYAKKFENHDAPKWFSKLLQYNVTTGKKNRGLVVVMAYKILKQNGELNDEELKLVQCLGWCVEMLQAVFIIDDDIIDGSITRRGGKCWYKMEDVGLSAINDAMMIENGIYYLLKKYFKNKEYYQDIVDLFHEVSFITTLGQLQDIKASQKMDLNLFTMERYKSIVANKTAYYSFYLPVALAMYMSGFGKDPEVFRQAKTILLEIGNFFQVQDDFIDCFGDSSVTGKLGTDIIDGKCTWLAVVALQRCTSEQKEIMKECYGQKDPEKVERVKELYEDLLLPHTYEIYEEESYKIINTHIQQISRGLPHKLFFKILEKIYRRNS</sequence>
<reference evidence="10" key="2">
    <citation type="submission" date="2022-10" db="EMBL/GenBank/DDBJ databases">
        <authorList>
            <consortium name="ENA_rothamsted_submissions"/>
            <consortium name="culmorum"/>
            <person name="King R."/>
        </authorList>
    </citation>
    <scope>NUCLEOTIDE SEQUENCE</scope>
</reference>
<dbReference type="GO" id="GO:0005737">
    <property type="term" value="C:cytoplasm"/>
    <property type="evidence" value="ECO:0007669"/>
    <property type="project" value="TreeGrafter"/>
</dbReference>
<comment type="cofactor">
    <cofactor evidence="1">
        <name>Mg(2+)</name>
        <dbReference type="ChEBI" id="CHEBI:18420"/>
    </cofactor>
</comment>
<dbReference type="GO" id="GO:0045337">
    <property type="term" value="P:farnesyl diphosphate biosynthetic process"/>
    <property type="evidence" value="ECO:0007669"/>
    <property type="project" value="TreeGrafter"/>
</dbReference>
<evidence type="ECO:0000256" key="3">
    <source>
        <dbReference type="ARBA" id="ARBA00022679"/>
    </source>
</evidence>
<keyword evidence="6" id="KW-0414">Isoprene biosynthesis</keyword>
<evidence type="ECO:0000256" key="2">
    <source>
        <dbReference type="ARBA" id="ARBA00006706"/>
    </source>
</evidence>
<dbReference type="PANTHER" id="PTHR11525">
    <property type="entry name" value="FARNESYL-PYROPHOSPHATE SYNTHETASE"/>
    <property type="match status" value="1"/>
</dbReference>
<reference evidence="10" key="1">
    <citation type="submission" date="2022-01" db="EMBL/GenBank/DDBJ databases">
        <authorList>
            <person name="King R."/>
        </authorList>
    </citation>
    <scope>NUCLEOTIDE SEQUENCE</scope>
</reference>
<dbReference type="Proteomes" id="UP001153620">
    <property type="component" value="Chromosome 1"/>
</dbReference>
<accession>A0A9N9RLD4</accession>
<dbReference type="FunFam" id="1.10.600.10:FF:000021">
    <property type="entry name" value="Farnesyl pyrophosphate synthase"/>
    <property type="match status" value="1"/>
</dbReference>
<dbReference type="EMBL" id="OU895877">
    <property type="protein sequence ID" value="CAG9799177.1"/>
    <property type="molecule type" value="Genomic_DNA"/>
</dbReference>
<dbReference type="PROSITE" id="PS00444">
    <property type="entry name" value="POLYPRENYL_SYNTHASE_2"/>
    <property type="match status" value="1"/>
</dbReference>
<dbReference type="InterPro" id="IPR000092">
    <property type="entry name" value="Polyprenyl_synt"/>
</dbReference>
<evidence type="ECO:0000256" key="5">
    <source>
        <dbReference type="ARBA" id="ARBA00022842"/>
    </source>
</evidence>
<evidence type="ECO:0000256" key="1">
    <source>
        <dbReference type="ARBA" id="ARBA00001946"/>
    </source>
</evidence>
<dbReference type="Gene3D" id="1.10.600.10">
    <property type="entry name" value="Farnesyl Diphosphate Synthase"/>
    <property type="match status" value="1"/>
</dbReference>
<dbReference type="InterPro" id="IPR008949">
    <property type="entry name" value="Isoprenoid_synthase_dom_sf"/>
</dbReference>
<comment type="similarity">
    <text evidence="2 9">Belongs to the FPP/GGPP synthase family.</text>
</comment>
<proteinExistence type="inferred from homology"/>
<dbReference type="Pfam" id="PF00348">
    <property type="entry name" value="polyprenyl_synt"/>
    <property type="match status" value="1"/>
</dbReference>
<evidence type="ECO:0000256" key="9">
    <source>
        <dbReference type="RuleBase" id="RU004466"/>
    </source>
</evidence>
<evidence type="ECO:0000313" key="11">
    <source>
        <dbReference type="Proteomes" id="UP001153620"/>
    </source>
</evidence>
<dbReference type="OrthoDB" id="10257492at2759"/>
<dbReference type="InterPro" id="IPR039702">
    <property type="entry name" value="FPS1-like"/>
</dbReference>
<evidence type="ECO:0000256" key="7">
    <source>
        <dbReference type="ARBA" id="ARBA00033740"/>
    </source>
</evidence>
<evidence type="ECO:0000256" key="6">
    <source>
        <dbReference type="ARBA" id="ARBA00023229"/>
    </source>
</evidence>
<gene>
    <name evidence="10" type="ORF">CHIRRI_LOCUS2149</name>
</gene>
<dbReference type="CDD" id="cd00685">
    <property type="entry name" value="Trans_IPPS_HT"/>
    <property type="match status" value="1"/>
</dbReference>
<dbReference type="GO" id="GO:0004161">
    <property type="term" value="F:dimethylallyltranstransferase activity"/>
    <property type="evidence" value="ECO:0007669"/>
    <property type="project" value="TreeGrafter"/>
</dbReference>
<keyword evidence="4" id="KW-0479">Metal-binding</keyword>
<evidence type="ECO:0000313" key="10">
    <source>
        <dbReference type="EMBL" id="CAG9799177.1"/>
    </source>
</evidence>
<dbReference type="GO" id="GO:0046872">
    <property type="term" value="F:metal ion binding"/>
    <property type="evidence" value="ECO:0007669"/>
    <property type="project" value="UniProtKB-KW"/>
</dbReference>